<reference evidence="1 2" key="1">
    <citation type="journal article" date="2015" name="Genome Announc.">
        <title>Draft Genome Sequence of Mycobacterium obuense Strain UC1, Isolated from Patient Sputum.</title>
        <authorList>
            <person name="Greninger A.L."/>
            <person name="Cunningham G."/>
            <person name="Hsu E.D."/>
            <person name="Yu J.M."/>
            <person name="Chiu C.Y."/>
            <person name="Miller S."/>
        </authorList>
    </citation>
    <scope>NUCLEOTIDE SEQUENCE [LARGE SCALE GENOMIC DNA]</scope>
    <source>
        <strain evidence="1 2">UC1</strain>
    </source>
</reference>
<organism evidence="1 2">
    <name type="scientific">Mycolicibacterium obuense</name>
    <dbReference type="NCBI Taxonomy" id="1807"/>
    <lineage>
        <taxon>Bacteria</taxon>
        <taxon>Bacillati</taxon>
        <taxon>Actinomycetota</taxon>
        <taxon>Actinomycetes</taxon>
        <taxon>Mycobacteriales</taxon>
        <taxon>Mycobacteriaceae</taxon>
        <taxon>Mycolicibacterium</taxon>
    </lineage>
</organism>
<accession>A0A0M2JWX9</accession>
<dbReference type="AlphaFoldDB" id="A0A0M2JWX9"/>
<dbReference type="Proteomes" id="UP000034150">
    <property type="component" value="Unassembled WGS sequence"/>
</dbReference>
<protein>
    <submittedName>
        <fullName evidence="1">Uncharacterized protein</fullName>
    </submittedName>
</protein>
<evidence type="ECO:0000313" key="1">
    <source>
        <dbReference type="EMBL" id="KKE99406.1"/>
    </source>
</evidence>
<comment type="caution">
    <text evidence="1">The sequence shown here is derived from an EMBL/GenBank/DDBJ whole genome shotgun (WGS) entry which is preliminary data.</text>
</comment>
<dbReference type="PATRIC" id="fig|1807.13.peg.5436"/>
<sequence>MKTHALATRAIDLDQIEEVNGVPPPAGTESWSWSNRPVFARHQDGCFAAGTKNILFSAVYQGI</sequence>
<keyword evidence="2" id="KW-1185">Reference proteome</keyword>
<gene>
    <name evidence="1" type="ORF">WN67_24155</name>
</gene>
<name>A0A0M2JWX9_9MYCO</name>
<proteinExistence type="predicted"/>
<evidence type="ECO:0000313" key="2">
    <source>
        <dbReference type="Proteomes" id="UP000034150"/>
    </source>
</evidence>
<dbReference type="EMBL" id="LAUZ02000104">
    <property type="protein sequence ID" value="KKE99406.1"/>
    <property type="molecule type" value="Genomic_DNA"/>
</dbReference>